<protein>
    <recommendedName>
        <fullName evidence="5">Prepilin-type N-terminal cleavage/methylation domain-containing protein</fullName>
    </recommendedName>
</protein>
<dbReference type="InterPro" id="IPR045584">
    <property type="entry name" value="Pilin-like"/>
</dbReference>
<evidence type="ECO:0000256" key="1">
    <source>
        <dbReference type="SAM" id="MobiDB-lite"/>
    </source>
</evidence>
<sequence>MKKQTLRIGNYFNGKVQLRDNRLPGFTIVELLIVIVVIGILAAISIVAYNGVQIRATDSTTKSDTSNAGKQLELIKATEETSPPDTGGLKKSENTKYIYTSGGGSYQLTAYSDRPGTKSYCVTSEKSR</sequence>
<dbReference type="RefSeq" id="WP_066565364.1">
    <property type="nucleotide sequence ID" value="NZ_CP015622.1"/>
</dbReference>
<feature type="region of interest" description="Disordered" evidence="1">
    <location>
        <begin position="58"/>
        <end position="94"/>
    </location>
</feature>
<dbReference type="AlphaFoldDB" id="A0A172QT23"/>
<name>A0A172QT23_9CORY</name>
<dbReference type="KEGG" id="ccjz:ccrud_06340"/>
<feature type="transmembrane region" description="Helical" evidence="2">
    <location>
        <begin position="28"/>
        <end position="49"/>
    </location>
</feature>
<proteinExistence type="predicted"/>
<organism evidence="3 4">
    <name type="scientific">Corynebacterium crudilactis</name>
    <dbReference type="NCBI Taxonomy" id="1652495"/>
    <lineage>
        <taxon>Bacteria</taxon>
        <taxon>Bacillati</taxon>
        <taxon>Actinomycetota</taxon>
        <taxon>Actinomycetes</taxon>
        <taxon>Mycobacteriales</taxon>
        <taxon>Corynebacteriaceae</taxon>
        <taxon>Corynebacterium</taxon>
    </lineage>
</organism>
<dbReference type="Pfam" id="PF07963">
    <property type="entry name" value="N_methyl"/>
    <property type="match status" value="1"/>
</dbReference>
<dbReference type="Proteomes" id="UP000076929">
    <property type="component" value="Chromosome"/>
</dbReference>
<gene>
    <name evidence="3" type="ORF">ccrud_06340</name>
</gene>
<keyword evidence="2" id="KW-0812">Transmembrane</keyword>
<evidence type="ECO:0000313" key="3">
    <source>
        <dbReference type="EMBL" id="ANE03867.1"/>
    </source>
</evidence>
<accession>A0A172QT23</accession>
<dbReference type="STRING" id="1652495.ccrud_06340"/>
<evidence type="ECO:0000256" key="2">
    <source>
        <dbReference type="SAM" id="Phobius"/>
    </source>
</evidence>
<evidence type="ECO:0000313" key="4">
    <source>
        <dbReference type="Proteomes" id="UP000076929"/>
    </source>
</evidence>
<dbReference type="NCBIfam" id="TIGR02532">
    <property type="entry name" value="IV_pilin_GFxxxE"/>
    <property type="match status" value="1"/>
</dbReference>
<dbReference type="Gene3D" id="3.30.700.10">
    <property type="entry name" value="Glycoprotein, Type 4 Pilin"/>
    <property type="match status" value="1"/>
</dbReference>
<dbReference type="InterPro" id="IPR012902">
    <property type="entry name" value="N_methyl_site"/>
</dbReference>
<evidence type="ECO:0008006" key="5">
    <source>
        <dbReference type="Google" id="ProtNLM"/>
    </source>
</evidence>
<dbReference type="EMBL" id="CP015622">
    <property type="protein sequence ID" value="ANE03867.1"/>
    <property type="molecule type" value="Genomic_DNA"/>
</dbReference>
<feature type="compositionally biased region" description="Polar residues" evidence="1">
    <location>
        <begin position="58"/>
        <end position="69"/>
    </location>
</feature>
<keyword evidence="2" id="KW-1133">Transmembrane helix</keyword>
<keyword evidence="2" id="KW-0472">Membrane</keyword>
<reference evidence="3 4" key="1">
    <citation type="submission" date="2016-05" db="EMBL/GenBank/DDBJ databases">
        <title>Complete genome sequence of Corynebacterium crudilactis, a new Corynebacterium species isolated from raw cow's milk.</title>
        <authorList>
            <person name="Christian R."/>
            <person name="Zimmermann J."/>
            <person name="Lipski A."/>
            <person name="Kalinowski J."/>
        </authorList>
    </citation>
    <scope>NUCLEOTIDE SEQUENCE [LARGE SCALE GENOMIC DNA]</scope>
    <source>
        <strain evidence="3 4">JZ16</strain>
    </source>
</reference>
<dbReference type="SUPFAM" id="SSF54523">
    <property type="entry name" value="Pili subunits"/>
    <property type="match status" value="1"/>
</dbReference>
<keyword evidence="4" id="KW-1185">Reference proteome</keyword>